<dbReference type="SUPFAM" id="SSF48452">
    <property type="entry name" value="TPR-like"/>
    <property type="match status" value="1"/>
</dbReference>
<evidence type="ECO:0000313" key="3">
    <source>
        <dbReference type="Proteomes" id="UP000006251"/>
    </source>
</evidence>
<keyword evidence="3" id="KW-1185">Reference proteome</keyword>
<dbReference type="EMBL" id="BAEQ01000054">
    <property type="protein sequence ID" value="GAC30206.1"/>
    <property type="molecule type" value="Genomic_DNA"/>
</dbReference>
<dbReference type="AlphaFoldDB" id="K6Z1W7"/>
<protein>
    <submittedName>
        <fullName evidence="2">Uncharacterized protein</fullName>
    </submittedName>
</protein>
<sequence>MFMTQLKATNFACIALVSLVLNGCFSTPKPPTPAADTRSAVQILAQKRQDLAFGQVVYSYFQGAPDQTLLQGALTRVNELRAQTPYGPDNQDRLDLMRGAVSLQLGMTQQAEGIFNRLLAQSGNPYIQANTWFWLAKSSFAQKRMGVSERAYLAIIENDLEDELSQDHWEELVYQVSHERMNMGADWETLAGELSSDSIYQTYLIANQAVIEHNKQDYDAANEAFISAKLLLNATPVENSIQEENNSSSWWSWFNWFGNGLTESQEDRAFQERNALFDRLNYGLGVTLLEQKDYANALIALKLIGRESLHAEQAMLTYGWTLAQENRWPLAMAAWQYLRDNSKGIYALQASHGLAYGYEQQGALAEAFDALRDSSRQLDAVMTSLNSFGEQVQQAAFFDTVENGNWPIEHRDLQILLLSGNGDIDSAYLLGVRGQAKQLLNTLEGNLAQIDGMYRLLDERELAFERRSEALSLTDAQETLDRTQLHIEAFETILNSDQISAKLLATTEQVSALERLDKGEERILRINTEREANLSQKYGQRVVRLKGVLAWELSEAYPATRWQHQKQLNQLKVAYADANKQYTRLKQLQNNTSSTDEQRSRVDVMALSAAADYARTEALVDSLTRRLTEFLQANMNLRMQALADQQVATRLAIIRLQDLAEPGRGL</sequence>
<dbReference type="Proteomes" id="UP000006251">
    <property type="component" value="Unassembled WGS sequence"/>
</dbReference>
<proteinExistence type="predicted"/>
<comment type="caution">
    <text evidence="2">The sequence shown here is derived from an EMBL/GenBank/DDBJ whole genome shotgun (WGS) entry which is preliminary data.</text>
</comment>
<accession>K6Z1W7</accession>
<dbReference type="InterPro" id="IPR011990">
    <property type="entry name" value="TPR-like_helical_dom_sf"/>
</dbReference>
<keyword evidence="1" id="KW-0732">Signal</keyword>
<evidence type="ECO:0000256" key="1">
    <source>
        <dbReference type="SAM" id="SignalP"/>
    </source>
</evidence>
<evidence type="ECO:0000313" key="2">
    <source>
        <dbReference type="EMBL" id="GAC30206.1"/>
    </source>
</evidence>
<feature type="chain" id="PRO_5003901717" evidence="1">
    <location>
        <begin position="24"/>
        <end position="666"/>
    </location>
</feature>
<reference evidence="3" key="1">
    <citation type="journal article" date="2014" name="Environ. Microbiol.">
        <title>Comparative genomics of the marine bacterial genus Glaciecola reveals the high degree of genomic diversity and genomic characteristic for cold adaptation.</title>
        <authorList>
            <person name="Qin Q.L."/>
            <person name="Xie B.B."/>
            <person name="Yu Y."/>
            <person name="Shu Y.L."/>
            <person name="Rong J.C."/>
            <person name="Zhang Y.J."/>
            <person name="Zhao D.L."/>
            <person name="Chen X.L."/>
            <person name="Zhang X.Y."/>
            <person name="Chen B."/>
            <person name="Zhou B.C."/>
            <person name="Zhang Y.Z."/>
        </authorList>
    </citation>
    <scope>NUCLEOTIDE SEQUENCE [LARGE SCALE GENOMIC DNA]</scope>
    <source>
        <strain evidence="3">ACAM 615</strain>
    </source>
</reference>
<organism evidence="2 3">
    <name type="scientific">Brumicola pallidula DSM 14239 = ACAM 615</name>
    <dbReference type="NCBI Taxonomy" id="1121922"/>
    <lineage>
        <taxon>Bacteria</taxon>
        <taxon>Pseudomonadati</taxon>
        <taxon>Pseudomonadota</taxon>
        <taxon>Gammaproteobacteria</taxon>
        <taxon>Alteromonadales</taxon>
        <taxon>Alteromonadaceae</taxon>
        <taxon>Brumicola</taxon>
    </lineage>
</organism>
<dbReference type="STRING" id="1121922.GCA_000428905_03607"/>
<feature type="signal peptide" evidence="1">
    <location>
        <begin position="1"/>
        <end position="23"/>
    </location>
</feature>
<dbReference type="OrthoDB" id="6072288at2"/>
<name>K6Z1W7_9ALTE</name>
<gene>
    <name evidence="2" type="ORF">GPAL_3358</name>
</gene>